<evidence type="ECO:0000313" key="2">
    <source>
        <dbReference type="EMBL" id="MBT2185610.1"/>
    </source>
</evidence>
<dbReference type="Proteomes" id="UP001138757">
    <property type="component" value="Unassembled WGS sequence"/>
</dbReference>
<feature type="region of interest" description="Disordered" evidence="1">
    <location>
        <begin position="42"/>
        <end position="66"/>
    </location>
</feature>
<reference evidence="2" key="1">
    <citation type="submission" date="2021-05" db="EMBL/GenBank/DDBJ databases">
        <title>Genome of Sphingobium sp. strain.</title>
        <authorList>
            <person name="Fan R."/>
        </authorList>
    </citation>
    <scope>NUCLEOTIDE SEQUENCE</scope>
    <source>
        <strain evidence="2">H33</strain>
    </source>
</reference>
<gene>
    <name evidence="2" type="ORF">KK488_01465</name>
</gene>
<dbReference type="InterPro" id="IPR041374">
    <property type="entry name" value="BaeRF_family12"/>
</dbReference>
<sequence length="146" mass="16072">MKIDHDALVMVVDGGKMLLFRNDGDATYPQLVVEEALEQVNPAAHDQASDAPGRAYSSDGTTGSAVETTDFHQQNEDRLAAEAAALLNKRALARDYEQLVIVAPPRTLGEMRKHYHKELEKRLIGEIAKDLTGHPVTDIEQTIMHG</sequence>
<accession>A0A9X1AJY9</accession>
<keyword evidence="3" id="KW-1185">Reference proteome</keyword>
<comment type="caution">
    <text evidence="2">The sequence shown here is derived from an EMBL/GenBank/DDBJ whole genome shotgun (WGS) entry which is preliminary data.</text>
</comment>
<name>A0A9X1AJY9_9SPHN</name>
<evidence type="ECO:0000313" key="3">
    <source>
        <dbReference type="Proteomes" id="UP001138757"/>
    </source>
</evidence>
<dbReference type="EMBL" id="JAHGAW010000001">
    <property type="protein sequence ID" value="MBT2185610.1"/>
    <property type="molecule type" value="Genomic_DNA"/>
</dbReference>
<evidence type="ECO:0000256" key="1">
    <source>
        <dbReference type="SAM" id="MobiDB-lite"/>
    </source>
</evidence>
<organism evidence="2 3">
    <name type="scientific">Sphingobium nicotianae</name>
    <dbReference type="NCBI Taxonomy" id="2782607"/>
    <lineage>
        <taxon>Bacteria</taxon>
        <taxon>Pseudomonadati</taxon>
        <taxon>Pseudomonadota</taxon>
        <taxon>Alphaproteobacteria</taxon>
        <taxon>Sphingomonadales</taxon>
        <taxon>Sphingomonadaceae</taxon>
        <taxon>Sphingobium</taxon>
    </lineage>
</organism>
<dbReference type="AlphaFoldDB" id="A0A9X1AJY9"/>
<dbReference type="Pfam" id="PF18856">
    <property type="entry name" value="baeRF_family12"/>
    <property type="match status" value="1"/>
</dbReference>
<protein>
    <submittedName>
        <fullName evidence="2">Host attachment protein</fullName>
    </submittedName>
</protein>
<dbReference type="RefSeq" id="WP_214621351.1">
    <property type="nucleotide sequence ID" value="NZ_JAHGAW010000001.1"/>
</dbReference>
<proteinExistence type="predicted"/>